<evidence type="ECO:0000259" key="9">
    <source>
        <dbReference type="PROSITE" id="PS50850"/>
    </source>
</evidence>
<dbReference type="InterPro" id="IPR020846">
    <property type="entry name" value="MFS_dom"/>
</dbReference>
<evidence type="ECO:0000256" key="8">
    <source>
        <dbReference type="SAM" id="Phobius"/>
    </source>
</evidence>
<keyword evidence="3" id="KW-1003">Cell membrane</keyword>
<dbReference type="EMBL" id="AP023359">
    <property type="protein sequence ID" value="BCJ67851.1"/>
    <property type="molecule type" value="Genomic_DNA"/>
</dbReference>
<dbReference type="Proteomes" id="UP000680866">
    <property type="component" value="Chromosome"/>
</dbReference>
<evidence type="ECO:0000256" key="4">
    <source>
        <dbReference type="ARBA" id="ARBA00022692"/>
    </source>
</evidence>
<evidence type="ECO:0000256" key="7">
    <source>
        <dbReference type="SAM" id="MobiDB-lite"/>
    </source>
</evidence>
<dbReference type="SUPFAM" id="SSF103473">
    <property type="entry name" value="MFS general substrate transporter"/>
    <property type="match status" value="1"/>
</dbReference>
<feature type="transmembrane region" description="Helical" evidence="8">
    <location>
        <begin position="330"/>
        <end position="348"/>
    </location>
</feature>
<keyword evidence="5 8" id="KW-1133">Transmembrane helix</keyword>
<dbReference type="Pfam" id="PF05977">
    <property type="entry name" value="MFS_3"/>
    <property type="match status" value="1"/>
</dbReference>
<sequence>MLASNIGAWMQTVGAQWLLVDEPGATTLVALVQTASMLPVLLLALPAGALADTFDRRRLLIAVQTFLFLVGLVLTVLTAAGRMPPALLLGLTFALGVGQALTLPAWQAVIPELVPRPQLQSASALGSISINLARAVGPAIAGVLVAQAGVAVVFAVNAASFLIFTLVLLRWRAPRRTGGDSPERFLAALRAGGRYARHSPVVRRILLRAALFIVPGTALWALLPLVASARLGLGSSGYGLLLAALGVGAVAGAVVLPRLRARLSASQLLLAAGLVFGAALLVVGAVPRPVLVTVALVPAGMAWLTVLSSVNASMQLFLPGWVRARGMSMWQIVFAGGQALGALAWGALAQATDLVVAHVAAGALMLAGAATIRWWPLREVGHLDRAPAVYWPEPHLTLDPDRRVGPVLVTVSYPVRPEREAEFVAAMQVVRRSRQRTGASRWGLYRSGEQPDRFVEVYQVPSWGEHLRQHGGRMTGADRAAEERARALADGEPEVTHLLPARPD</sequence>
<protein>
    <submittedName>
        <fullName evidence="10">MFS transporter</fullName>
    </submittedName>
</protein>
<dbReference type="Gene3D" id="1.20.1250.20">
    <property type="entry name" value="MFS general substrate transporter like domains"/>
    <property type="match status" value="1"/>
</dbReference>
<feature type="transmembrane region" description="Helical" evidence="8">
    <location>
        <begin position="150"/>
        <end position="169"/>
    </location>
</feature>
<feature type="compositionally biased region" description="Basic and acidic residues" evidence="7">
    <location>
        <begin position="479"/>
        <end position="489"/>
    </location>
</feature>
<evidence type="ECO:0000256" key="5">
    <source>
        <dbReference type="ARBA" id="ARBA00022989"/>
    </source>
</evidence>
<evidence type="ECO:0000256" key="1">
    <source>
        <dbReference type="ARBA" id="ARBA00004651"/>
    </source>
</evidence>
<gene>
    <name evidence="10" type="ORF">Prubr_48720</name>
</gene>
<feature type="transmembrane region" description="Helical" evidence="8">
    <location>
        <begin position="268"/>
        <end position="286"/>
    </location>
</feature>
<feature type="transmembrane region" description="Helical" evidence="8">
    <location>
        <begin position="292"/>
        <end position="318"/>
    </location>
</feature>
<feature type="domain" description="Major facilitator superfamily (MFS) profile" evidence="9">
    <location>
        <begin position="1"/>
        <end position="379"/>
    </location>
</feature>
<dbReference type="GO" id="GO:0022857">
    <property type="term" value="F:transmembrane transporter activity"/>
    <property type="evidence" value="ECO:0007669"/>
    <property type="project" value="InterPro"/>
</dbReference>
<evidence type="ECO:0000256" key="6">
    <source>
        <dbReference type="ARBA" id="ARBA00023136"/>
    </source>
</evidence>
<keyword evidence="6 8" id="KW-0472">Membrane</keyword>
<feature type="transmembrane region" description="Helical" evidence="8">
    <location>
        <begin position="238"/>
        <end position="256"/>
    </location>
</feature>
<evidence type="ECO:0000313" key="11">
    <source>
        <dbReference type="Proteomes" id="UP000680866"/>
    </source>
</evidence>
<proteinExistence type="predicted"/>
<dbReference type="InterPro" id="IPR036259">
    <property type="entry name" value="MFS_trans_sf"/>
</dbReference>
<feature type="transmembrane region" description="Helical" evidence="8">
    <location>
        <begin position="354"/>
        <end position="375"/>
    </location>
</feature>
<keyword evidence="11" id="KW-1185">Reference proteome</keyword>
<dbReference type="PANTHER" id="PTHR23513">
    <property type="entry name" value="INTEGRAL MEMBRANE EFFLUX PROTEIN-RELATED"/>
    <property type="match status" value="1"/>
</dbReference>
<evidence type="ECO:0000313" key="10">
    <source>
        <dbReference type="EMBL" id="BCJ67851.1"/>
    </source>
</evidence>
<feature type="transmembrane region" description="Helical" evidence="8">
    <location>
        <begin position="59"/>
        <end position="80"/>
    </location>
</feature>
<feature type="region of interest" description="Disordered" evidence="7">
    <location>
        <begin position="469"/>
        <end position="504"/>
    </location>
</feature>
<comment type="subcellular location">
    <subcellularLocation>
        <location evidence="1">Cell membrane</location>
        <topology evidence="1">Multi-pass membrane protein</topology>
    </subcellularLocation>
</comment>
<dbReference type="PROSITE" id="PS50850">
    <property type="entry name" value="MFS"/>
    <property type="match status" value="1"/>
</dbReference>
<feature type="transmembrane region" description="Helical" evidence="8">
    <location>
        <begin position="205"/>
        <end position="226"/>
    </location>
</feature>
<name>A0A810N2H3_9ACTN</name>
<keyword evidence="4 8" id="KW-0812">Transmembrane</keyword>
<reference evidence="10" key="1">
    <citation type="submission" date="2020-08" db="EMBL/GenBank/DDBJ databases">
        <title>Whole genome shotgun sequence of Polymorphospora rubra NBRC 101157.</title>
        <authorList>
            <person name="Komaki H."/>
            <person name="Tamura T."/>
        </authorList>
    </citation>
    <scope>NUCLEOTIDE SEQUENCE</scope>
    <source>
        <strain evidence="10">NBRC 101157</strain>
    </source>
</reference>
<dbReference type="GO" id="GO:0005886">
    <property type="term" value="C:plasma membrane"/>
    <property type="evidence" value="ECO:0007669"/>
    <property type="project" value="UniProtKB-SubCell"/>
</dbReference>
<keyword evidence="2" id="KW-0813">Transport</keyword>
<feature type="transmembrane region" description="Helical" evidence="8">
    <location>
        <begin position="27"/>
        <end position="47"/>
    </location>
</feature>
<dbReference type="AlphaFoldDB" id="A0A810N2H3"/>
<evidence type="ECO:0000256" key="3">
    <source>
        <dbReference type="ARBA" id="ARBA00022475"/>
    </source>
</evidence>
<accession>A0A810N2H3</accession>
<organism evidence="10 11">
    <name type="scientific">Polymorphospora rubra</name>
    <dbReference type="NCBI Taxonomy" id="338584"/>
    <lineage>
        <taxon>Bacteria</taxon>
        <taxon>Bacillati</taxon>
        <taxon>Actinomycetota</taxon>
        <taxon>Actinomycetes</taxon>
        <taxon>Micromonosporales</taxon>
        <taxon>Micromonosporaceae</taxon>
        <taxon>Polymorphospora</taxon>
    </lineage>
</organism>
<evidence type="ECO:0000256" key="2">
    <source>
        <dbReference type="ARBA" id="ARBA00022448"/>
    </source>
</evidence>
<dbReference type="InterPro" id="IPR010290">
    <property type="entry name" value="TM_effector"/>
</dbReference>
<dbReference type="KEGG" id="pry:Prubr_48720"/>
<dbReference type="PANTHER" id="PTHR23513:SF11">
    <property type="entry name" value="STAPHYLOFERRIN A TRANSPORTER"/>
    <property type="match status" value="1"/>
</dbReference>
<dbReference type="CDD" id="cd06173">
    <property type="entry name" value="MFS_MefA_like"/>
    <property type="match status" value="1"/>
</dbReference>